<proteinExistence type="inferred from homology"/>
<dbReference type="Gene3D" id="3.90.1150.10">
    <property type="entry name" value="Aspartate Aminotransferase, domain 1"/>
    <property type="match status" value="1"/>
</dbReference>
<reference evidence="5 6" key="2">
    <citation type="submission" date="2024-06" db="EMBL/GenBank/DDBJ databases">
        <title>Caproicibacterium argilliputei sp. nov, a novel caproic acid producing anaerobic bacterium isolated from pit mud.</title>
        <authorList>
            <person name="Xia S."/>
        </authorList>
    </citation>
    <scope>NUCLEOTIDE SEQUENCE [LARGE SCALE GENOMIC DNA]</scope>
    <source>
        <strain evidence="5 6">ZCY20-5</strain>
    </source>
</reference>
<dbReference type="PANTHER" id="PTHR48097">
    <property type="entry name" value="L-THREONINE ALDOLASE-RELATED"/>
    <property type="match status" value="1"/>
</dbReference>
<feature type="domain" description="Aromatic amino acid beta-eliminating lyase/threonine aldolase" evidence="4">
    <location>
        <begin position="18"/>
        <end position="242"/>
    </location>
</feature>
<dbReference type="InterPro" id="IPR015422">
    <property type="entry name" value="PyrdxlP-dep_Trfase_small"/>
</dbReference>
<keyword evidence="6" id="KW-1185">Reference proteome</keyword>
<dbReference type="InterPro" id="IPR015421">
    <property type="entry name" value="PyrdxlP-dep_Trfase_major"/>
</dbReference>
<name>A0AA97D8Q0_9FIRM</name>
<dbReference type="Gene3D" id="3.40.640.10">
    <property type="entry name" value="Type I PLP-dependent aspartate aminotransferase-like (Major domain)"/>
    <property type="match status" value="1"/>
</dbReference>
<reference evidence="6" key="3">
    <citation type="submission" date="2024-06" db="EMBL/GenBank/DDBJ databases">
        <authorList>
            <person name="Zeng C."/>
        </authorList>
    </citation>
    <scope>NUCLEOTIDE SEQUENCE [LARGE SCALE GENOMIC DNA]</scope>
    <source>
        <strain evidence="6">ZCY20-5</strain>
    </source>
</reference>
<sequence>MFRFECDYCEGAHPLILQALAKTNLEQTPGYGLDPYCTRAAARIRQICEAPKADVHFLVGGTQANTTVIAAALRPWQGAVAVSEGHIAVHETGAIEAAGHKVLTLPPHNGKMDAQDLRALCKAHFDDSSREHTVQPGIVYISHPTETGTLYTLHELEALRAVCDTYGLPLFLDGARLAYGLAAEGTDLTLGNLARLCDVFYIGGTKAGALFGEAVVITNDSLKKDFRYNIKQRGGMLAKGRLLGIQFDTLLRNSLYLQIGQHADRLALQIRRTCLEKGLPMAVDSPTNQQFFVFPDTALAKLEQNFTFSPICKPDASHTEVRICTSWASTDTAVNALCSAISAL</sequence>
<evidence type="ECO:0000256" key="1">
    <source>
        <dbReference type="ARBA" id="ARBA00001933"/>
    </source>
</evidence>
<dbReference type="GO" id="GO:0016829">
    <property type="term" value="F:lyase activity"/>
    <property type="evidence" value="ECO:0007669"/>
    <property type="project" value="InterPro"/>
</dbReference>
<gene>
    <name evidence="5" type="ORF">PXC00_01720</name>
</gene>
<dbReference type="InterPro" id="IPR015424">
    <property type="entry name" value="PyrdxlP-dep_Trfase"/>
</dbReference>
<evidence type="ECO:0000313" key="6">
    <source>
        <dbReference type="Proteomes" id="UP001300604"/>
    </source>
</evidence>
<evidence type="ECO:0000313" key="5">
    <source>
        <dbReference type="EMBL" id="WOC32615.1"/>
    </source>
</evidence>
<dbReference type="RefSeq" id="WP_275844526.1">
    <property type="nucleotide sequence ID" value="NZ_CP135996.1"/>
</dbReference>
<accession>A0AA97D8Q0</accession>
<comment type="cofactor">
    <cofactor evidence="1">
        <name>pyridoxal 5'-phosphate</name>
        <dbReference type="ChEBI" id="CHEBI:597326"/>
    </cofactor>
</comment>
<dbReference type="PANTHER" id="PTHR48097:SF5">
    <property type="entry name" value="LOW SPECIFICITY L-THREONINE ALDOLASE"/>
    <property type="match status" value="1"/>
</dbReference>
<dbReference type="GO" id="GO:0008483">
    <property type="term" value="F:transaminase activity"/>
    <property type="evidence" value="ECO:0007669"/>
    <property type="project" value="UniProtKB-KW"/>
</dbReference>
<dbReference type="Proteomes" id="UP001300604">
    <property type="component" value="Chromosome"/>
</dbReference>
<dbReference type="SUPFAM" id="SSF53383">
    <property type="entry name" value="PLP-dependent transferases"/>
    <property type="match status" value="1"/>
</dbReference>
<dbReference type="GO" id="GO:0006520">
    <property type="term" value="P:amino acid metabolic process"/>
    <property type="evidence" value="ECO:0007669"/>
    <property type="project" value="InterPro"/>
</dbReference>
<protein>
    <submittedName>
        <fullName evidence="5">Aminotransferase class I/II-fold pyridoxal phosphate-dependent enzyme</fullName>
    </submittedName>
</protein>
<evidence type="ECO:0000256" key="2">
    <source>
        <dbReference type="ARBA" id="ARBA00006966"/>
    </source>
</evidence>
<evidence type="ECO:0000259" key="4">
    <source>
        <dbReference type="Pfam" id="PF01212"/>
    </source>
</evidence>
<dbReference type="KEGG" id="carl:PXC00_01720"/>
<dbReference type="Pfam" id="PF01212">
    <property type="entry name" value="Beta_elim_lyase"/>
    <property type="match status" value="1"/>
</dbReference>
<comment type="similarity">
    <text evidence="2">Belongs to the threonine aldolase family.</text>
</comment>
<dbReference type="AlphaFoldDB" id="A0AA97D8Q0"/>
<reference evidence="6" key="1">
    <citation type="submission" date="2024-06" db="EMBL/GenBank/DDBJ databases">
        <title>Caproicibacterium argilliputei sp. nov, a novel caproic acid producing anaerobic bacterium isolated from pit mud.</title>
        <authorList>
            <person name="Zeng C."/>
        </authorList>
    </citation>
    <scope>NUCLEOTIDE SEQUENCE [LARGE SCALE GENOMIC DNA]</scope>
    <source>
        <strain evidence="6">ZCY20-5</strain>
    </source>
</reference>
<keyword evidence="3" id="KW-0663">Pyridoxal phosphate</keyword>
<keyword evidence="5" id="KW-0808">Transferase</keyword>
<evidence type="ECO:0000256" key="3">
    <source>
        <dbReference type="ARBA" id="ARBA00022898"/>
    </source>
</evidence>
<organism evidence="5 6">
    <name type="scientific">Caproicibacterium argilliputei</name>
    <dbReference type="NCBI Taxonomy" id="3030016"/>
    <lineage>
        <taxon>Bacteria</taxon>
        <taxon>Bacillati</taxon>
        <taxon>Bacillota</taxon>
        <taxon>Clostridia</taxon>
        <taxon>Eubacteriales</taxon>
        <taxon>Oscillospiraceae</taxon>
        <taxon>Caproicibacterium</taxon>
    </lineage>
</organism>
<keyword evidence="5" id="KW-0032">Aminotransferase</keyword>
<dbReference type="InterPro" id="IPR001597">
    <property type="entry name" value="ArAA_b-elim_lyase/Thr_aldolase"/>
</dbReference>
<dbReference type="EMBL" id="CP135996">
    <property type="protein sequence ID" value="WOC32615.1"/>
    <property type="molecule type" value="Genomic_DNA"/>
</dbReference>